<protein>
    <submittedName>
        <fullName evidence="2">Uncharacterized protein</fullName>
    </submittedName>
</protein>
<dbReference type="STRING" id="1677920.LS71_08910"/>
<dbReference type="Proteomes" id="UP000029733">
    <property type="component" value="Unassembled WGS sequence"/>
</dbReference>
<accession>A0A4U8T896</accession>
<keyword evidence="3" id="KW-1185">Reference proteome</keyword>
<sequence length="341" mass="38006">MSVYQYKTTPESIAAGQAMLDKRYDETIDALNNTSSAQIEQIEAERAGELEQKEKDDAYDDAASDFSSAVETNSKDVSYALNNPEEQQQLQDLPQTPLAYGADTQEGGGYKKFRNTGVHYFDSKQKLSLYDAWVAKSLGLNVSFVHQKIDMKLDNKTRNTDLSRTNRNFIAANKSAYNLSRALLGMLSFKKGKYQRGVAEMINKATGGAIKMGDNLEYFLSNKRDYENTYAGVLSGRYSGDNGREVTDKGLERAREGLKTFDSGKQFIANTITSLDKILSDMALERDTYASVGGDAQMSDVHNREITKLKRLRQELQSLDGDNPNEKSIFAISALLKAHIN</sequence>
<gene>
    <name evidence="2" type="ORF">LS71_008840</name>
</gene>
<reference evidence="2 3" key="1">
    <citation type="journal article" date="2014" name="Genome Announc.">
        <title>Draft genome sequences of eight enterohepatic helicobacter species isolated from both laboratory and wild rodents.</title>
        <authorList>
            <person name="Sheh A."/>
            <person name="Shen Z."/>
            <person name="Fox J.G."/>
        </authorList>
    </citation>
    <scope>NUCLEOTIDE SEQUENCE [LARGE SCALE GENOMIC DNA]</scope>
    <source>
        <strain evidence="2 3">MIT 09-6949</strain>
    </source>
</reference>
<evidence type="ECO:0000313" key="2">
    <source>
        <dbReference type="EMBL" id="TLD94917.1"/>
    </source>
</evidence>
<feature type="region of interest" description="Disordered" evidence="1">
    <location>
        <begin position="44"/>
        <end position="67"/>
    </location>
</feature>
<evidence type="ECO:0000256" key="1">
    <source>
        <dbReference type="SAM" id="MobiDB-lite"/>
    </source>
</evidence>
<name>A0A4U8T896_9HELI</name>
<comment type="caution">
    <text evidence="2">The sequence shown here is derived from an EMBL/GenBank/DDBJ whole genome shotgun (WGS) entry which is preliminary data.</text>
</comment>
<organism evidence="2 3">
    <name type="scientific">Helicobacter jaachi</name>
    <dbReference type="NCBI Taxonomy" id="1677920"/>
    <lineage>
        <taxon>Bacteria</taxon>
        <taxon>Pseudomonadati</taxon>
        <taxon>Campylobacterota</taxon>
        <taxon>Epsilonproteobacteria</taxon>
        <taxon>Campylobacterales</taxon>
        <taxon>Helicobacteraceae</taxon>
        <taxon>Helicobacter</taxon>
    </lineage>
</organism>
<dbReference type="EMBL" id="JRPR02000013">
    <property type="protein sequence ID" value="TLD94917.1"/>
    <property type="molecule type" value="Genomic_DNA"/>
</dbReference>
<proteinExistence type="predicted"/>
<feature type="compositionally biased region" description="Basic and acidic residues" evidence="1">
    <location>
        <begin position="44"/>
        <end position="56"/>
    </location>
</feature>
<evidence type="ECO:0000313" key="3">
    <source>
        <dbReference type="Proteomes" id="UP000029733"/>
    </source>
</evidence>
<dbReference type="OrthoDB" id="5316820at2"/>
<dbReference type="AlphaFoldDB" id="A0A4U8T896"/>